<evidence type="ECO:0000313" key="3">
    <source>
        <dbReference type="Proteomes" id="UP001431209"/>
    </source>
</evidence>
<sequence>MAQFEVLVFTLTTVGVSAQPSTDLSDRLRQIDLAMDENHDSNEKSLFKDNLSALCTSIVRLCRNPRNVLAVTEKLVSICESFTPLNDPVPKDKKKKEKSDEQAEDETFDDTIDCYILSVMRQCHESYLKENINKLWEGKVTMSSKVIDFCLDRIVAGRPIAVRYQAAELIGSYSKVQFGKIIPYFFTKLEATGKRKENDNLSFVPYQQVMKYLDWSVQDAEHSQATIQYLQLLKTKLPTVKNGTRELFPHVCSTLNKIFSEVTSCEPSTSITSPGELAHANRRFKEWNQFASNASDSIQFWALFKDLYALCLTFVKISKHFAHMTYTLSNMLIRSPPEFYTTKKPNYVDDLFK</sequence>
<evidence type="ECO:0000313" key="2">
    <source>
        <dbReference type="EMBL" id="KAL0485880.1"/>
    </source>
</evidence>
<proteinExistence type="predicted"/>
<dbReference type="AlphaFoldDB" id="A0AAW2ZAF2"/>
<feature type="signal peptide" evidence="1">
    <location>
        <begin position="1"/>
        <end position="18"/>
    </location>
</feature>
<dbReference type="EMBL" id="JAOPGA020001177">
    <property type="protein sequence ID" value="KAL0485880.1"/>
    <property type="molecule type" value="Genomic_DNA"/>
</dbReference>
<accession>A0AAW2ZAF2</accession>
<keyword evidence="1" id="KW-0732">Signal</keyword>
<feature type="chain" id="PRO_5043677341" evidence="1">
    <location>
        <begin position="19"/>
        <end position="353"/>
    </location>
</feature>
<reference evidence="2 3" key="1">
    <citation type="submission" date="2024-03" db="EMBL/GenBank/DDBJ databases">
        <title>The Acrasis kona genome and developmental transcriptomes reveal deep origins of eukaryotic multicellular pathways.</title>
        <authorList>
            <person name="Sheikh S."/>
            <person name="Fu C.-J."/>
            <person name="Brown M.W."/>
            <person name="Baldauf S.L."/>
        </authorList>
    </citation>
    <scope>NUCLEOTIDE SEQUENCE [LARGE SCALE GENOMIC DNA]</scope>
    <source>
        <strain evidence="2 3">ATCC MYA-3509</strain>
    </source>
</reference>
<keyword evidence="3" id="KW-1185">Reference proteome</keyword>
<organism evidence="2 3">
    <name type="scientific">Acrasis kona</name>
    <dbReference type="NCBI Taxonomy" id="1008807"/>
    <lineage>
        <taxon>Eukaryota</taxon>
        <taxon>Discoba</taxon>
        <taxon>Heterolobosea</taxon>
        <taxon>Tetramitia</taxon>
        <taxon>Eutetramitia</taxon>
        <taxon>Acrasidae</taxon>
        <taxon>Acrasis</taxon>
    </lineage>
</organism>
<evidence type="ECO:0000256" key="1">
    <source>
        <dbReference type="SAM" id="SignalP"/>
    </source>
</evidence>
<feature type="non-terminal residue" evidence="2">
    <location>
        <position position="353"/>
    </location>
</feature>
<comment type="caution">
    <text evidence="2">The sequence shown here is derived from an EMBL/GenBank/DDBJ whole genome shotgun (WGS) entry which is preliminary data.</text>
</comment>
<protein>
    <submittedName>
        <fullName evidence="2">Uncharacterized protein</fullName>
    </submittedName>
</protein>
<name>A0AAW2ZAF2_9EUKA</name>
<gene>
    <name evidence="2" type="ORF">AKO1_002147</name>
</gene>
<dbReference type="Proteomes" id="UP001431209">
    <property type="component" value="Unassembled WGS sequence"/>
</dbReference>